<evidence type="ECO:0000313" key="2">
    <source>
        <dbReference type="Proteomes" id="UP001530400"/>
    </source>
</evidence>
<reference evidence="1 2" key="1">
    <citation type="submission" date="2024-10" db="EMBL/GenBank/DDBJ databases">
        <title>Updated reference genomes for cyclostephanoid diatoms.</title>
        <authorList>
            <person name="Roberts W.R."/>
            <person name="Alverson A.J."/>
        </authorList>
    </citation>
    <scope>NUCLEOTIDE SEQUENCE [LARGE SCALE GENOMIC DNA]</scope>
    <source>
        <strain evidence="1 2">AJA010-31</strain>
    </source>
</reference>
<name>A0ABD3QPJ5_9STRA</name>
<dbReference type="Proteomes" id="UP001530400">
    <property type="component" value="Unassembled WGS sequence"/>
</dbReference>
<sequence length="106" mass="12029">MRTLLLDDFVALGCIGTKTDKPPDVRMMRCVCKHWCTESKIVKSIWNDSGSGGREGSIWLYNSLNLIGFVNGHDPPRRSPYDLKNHRFFLREYSCIKTNGVAPAPK</sequence>
<evidence type="ECO:0000313" key="1">
    <source>
        <dbReference type="EMBL" id="KAL3802270.1"/>
    </source>
</evidence>
<accession>A0ABD3QPJ5</accession>
<dbReference type="AlphaFoldDB" id="A0ABD3QPJ5"/>
<comment type="caution">
    <text evidence="1">The sequence shown here is derived from an EMBL/GenBank/DDBJ whole genome shotgun (WGS) entry which is preliminary data.</text>
</comment>
<organism evidence="1 2">
    <name type="scientific">Cyclotella atomus</name>
    <dbReference type="NCBI Taxonomy" id="382360"/>
    <lineage>
        <taxon>Eukaryota</taxon>
        <taxon>Sar</taxon>
        <taxon>Stramenopiles</taxon>
        <taxon>Ochrophyta</taxon>
        <taxon>Bacillariophyta</taxon>
        <taxon>Coscinodiscophyceae</taxon>
        <taxon>Thalassiosirophycidae</taxon>
        <taxon>Stephanodiscales</taxon>
        <taxon>Stephanodiscaceae</taxon>
        <taxon>Cyclotella</taxon>
    </lineage>
</organism>
<proteinExistence type="predicted"/>
<keyword evidence="2" id="KW-1185">Reference proteome</keyword>
<dbReference type="EMBL" id="JALLPJ020000107">
    <property type="protein sequence ID" value="KAL3802270.1"/>
    <property type="molecule type" value="Genomic_DNA"/>
</dbReference>
<evidence type="ECO:0008006" key="3">
    <source>
        <dbReference type="Google" id="ProtNLM"/>
    </source>
</evidence>
<protein>
    <recommendedName>
        <fullName evidence="3">LAGLIDADG homing endonuclease</fullName>
    </recommendedName>
</protein>
<gene>
    <name evidence="1" type="ORF">ACHAWO_005674</name>
</gene>